<dbReference type="InterPro" id="IPR001257">
    <property type="entry name" value="Parvovirus_NS1_helicase"/>
</dbReference>
<comment type="subcellular location">
    <subcellularLocation>
        <location evidence="1">Host nucleus</location>
    </subcellularLocation>
</comment>
<evidence type="ECO:0000256" key="2">
    <source>
        <dbReference type="ARBA" id="ARBA00022562"/>
    </source>
</evidence>
<accession>A0A7T1NDG6</accession>
<feature type="domain" description="SF3 helicase" evidence="7">
    <location>
        <begin position="296"/>
        <end position="440"/>
    </location>
</feature>
<feature type="compositionally biased region" description="Polar residues" evidence="6">
    <location>
        <begin position="559"/>
        <end position="570"/>
    </location>
</feature>
<dbReference type="Pfam" id="PF01057">
    <property type="entry name" value="Parvo_NS1"/>
    <property type="match status" value="1"/>
</dbReference>
<dbReference type="GO" id="GO:0042025">
    <property type="term" value="C:host cell nucleus"/>
    <property type="evidence" value="ECO:0007669"/>
    <property type="project" value="UniProtKB-SubCell"/>
</dbReference>
<keyword evidence="9" id="KW-1185">Reference proteome</keyword>
<evidence type="ECO:0000256" key="6">
    <source>
        <dbReference type="SAM" id="MobiDB-lite"/>
    </source>
</evidence>
<dbReference type="InterPro" id="IPR027417">
    <property type="entry name" value="P-loop_NTPase"/>
</dbReference>
<keyword evidence="4" id="KW-0547">Nucleotide-binding</keyword>
<name>A0A7T1NDG6_9VIRU</name>
<evidence type="ECO:0000256" key="4">
    <source>
        <dbReference type="ARBA" id="ARBA00022741"/>
    </source>
</evidence>
<dbReference type="GO" id="GO:0006260">
    <property type="term" value="P:DNA replication"/>
    <property type="evidence" value="ECO:0007669"/>
    <property type="project" value="UniProtKB-KW"/>
</dbReference>
<dbReference type="GeneID" id="80543157"/>
<reference evidence="8 9" key="1">
    <citation type="journal article" date="2021" name="Arch.">
        <title>Detection and genetic characterization of a novel parvovirus (family Parvoviridae) in barn owls (Tyto alba) in Hungary.</title>
        <authorList>
            <person name="Hargitai R."/>
            <person name="Boros A."/>
            <person name="Pankovics P."/>
            <person name="Matics R."/>
            <person name="Altan E."/>
            <person name="Delwart E."/>
            <person name="Reuter G."/>
        </authorList>
    </citation>
    <scope>NUCLEOTIDE SEQUENCE [LARGE SCALE GENOMIC DNA]</scope>
    <source>
        <strain evidence="9">barn owl/gyb-MR2/2015/HUN</strain>
    </source>
</reference>
<feature type="region of interest" description="Disordered" evidence="6">
    <location>
        <begin position="465"/>
        <end position="495"/>
    </location>
</feature>
<dbReference type="GO" id="GO:0019079">
    <property type="term" value="P:viral genome replication"/>
    <property type="evidence" value="ECO:0007669"/>
    <property type="project" value="InterPro"/>
</dbReference>
<proteinExistence type="predicted"/>
<evidence type="ECO:0000256" key="1">
    <source>
        <dbReference type="ARBA" id="ARBA00004147"/>
    </source>
</evidence>
<evidence type="ECO:0000313" key="8">
    <source>
        <dbReference type="EMBL" id="QPN96884.1"/>
    </source>
</evidence>
<evidence type="ECO:0000259" key="7">
    <source>
        <dbReference type="PROSITE" id="PS51206"/>
    </source>
</evidence>
<dbReference type="KEGG" id="vg:80543157"/>
<dbReference type="RefSeq" id="YP_010804335.1">
    <property type="nucleotide sequence ID" value="NC_077074.1"/>
</dbReference>
<keyword evidence="2" id="KW-1048">Host nucleus</keyword>
<organism evidence="8 9">
    <name type="scientific">Barn owl parvovirus</name>
    <dbReference type="NCBI Taxonomy" id="3070825"/>
    <lineage>
        <taxon>Viruses</taxon>
        <taxon>Monodnaviria</taxon>
        <taxon>Shotokuvirae</taxon>
        <taxon>Cossaviricota</taxon>
        <taxon>Quintoviricetes</taxon>
        <taxon>Piccovirales</taxon>
        <taxon>Parvoviridae</taxon>
        <taxon>Hamaparvovirinae</taxon>
        <taxon>Chaphamaparvovirus</taxon>
        <taxon>Chaphamaparvovirus strigiform1</taxon>
    </lineage>
</organism>
<evidence type="ECO:0000256" key="3">
    <source>
        <dbReference type="ARBA" id="ARBA00022705"/>
    </source>
</evidence>
<keyword evidence="5" id="KW-0067">ATP-binding</keyword>
<keyword evidence="3" id="KW-0235">DNA replication</keyword>
<dbReference type="Gene3D" id="3.40.50.300">
    <property type="entry name" value="P-loop containing nucleotide triphosphate hydrolases"/>
    <property type="match status" value="1"/>
</dbReference>
<evidence type="ECO:0000313" key="9">
    <source>
        <dbReference type="Proteomes" id="UP001162123"/>
    </source>
</evidence>
<feature type="region of interest" description="Disordered" evidence="6">
    <location>
        <begin position="613"/>
        <end position="634"/>
    </location>
</feature>
<dbReference type="EMBL" id="MT580795">
    <property type="protein sequence ID" value="QPN96884.1"/>
    <property type="molecule type" value="Genomic_DNA"/>
</dbReference>
<dbReference type="SUPFAM" id="SSF52540">
    <property type="entry name" value="P-loop containing nucleoside triphosphate hydrolases"/>
    <property type="match status" value="1"/>
</dbReference>
<protein>
    <submittedName>
        <fullName evidence="8">Nonstructural protein 1</fullName>
    </submittedName>
</protein>
<dbReference type="Proteomes" id="UP001162123">
    <property type="component" value="Segment"/>
</dbReference>
<dbReference type="PROSITE" id="PS51206">
    <property type="entry name" value="SF3_HELICASE_1"/>
    <property type="match status" value="1"/>
</dbReference>
<sequence>MQREVERSRHGVRNYLWHGRSGLSASGLKLQKETLITEPEIVLRPLPVLETELKLYDFKQWQCMILQLCDETGSVVLEPILYAAFLSNITSVSDWLITAETNKDDVFHTHALLRTGSRSDALRRAMTNAWVTLTNNSAFQETWGSDYTHDCLKLQKCHKPSSMIAYMNKNPQWMMSNTLKLLQMSYDTHKWDLGARFRDKPKDADDAAGQMNQMVKELIEIITVNSCKSFEDCIRCAPDTIAKYLHRPGFNSVIQNCLTFVKTTGSRWSLKLFIKYKPDPSKIHQILLHQGINPSDFDETFYKWITKKDSKRNTMCIQGPSNTGKSATIAGLKSCVPWGEVVNTNTFAFEGLIDCTVGFWEEPLCSPELAEKAKQVLEGMVTSIPIKYKKPFLLPRTPIFITTNHNLWRFCTSEEEMFRNRMYIYEFNHSMYKCPYNPRCGNRSCECYYCSRSCGSTPAVSITTSSRMQGEDESLPSREFMGGSGSFEDSDVGSRPMSGGVAGICWSHDGASRSCGCSSDSQCSHSSGSEFGSSTSVEFSIRSTSRPRSSNTRKRGYSAISSAEQYVESNSPRRRDGSNIRDNRSNDSRDRGRHGSGSGEHEYVATLDVLEDPQEGPSAAYAVSTQESGLDREMDSLTVPTKSDWQMYLSYLAHTFMSLAESICSTIDAVPSLTDG</sequence>
<feature type="region of interest" description="Disordered" evidence="6">
    <location>
        <begin position="525"/>
        <end position="601"/>
    </location>
</feature>
<dbReference type="GO" id="GO:0005524">
    <property type="term" value="F:ATP binding"/>
    <property type="evidence" value="ECO:0007669"/>
    <property type="project" value="UniProtKB-KW"/>
</dbReference>
<evidence type="ECO:0000256" key="5">
    <source>
        <dbReference type="ARBA" id="ARBA00022840"/>
    </source>
</evidence>
<feature type="compositionally biased region" description="Low complexity" evidence="6">
    <location>
        <begin position="525"/>
        <end position="550"/>
    </location>
</feature>
<feature type="compositionally biased region" description="Basic and acidic residues" evidence="6">
    <location>
        <begin position="571"/>
        <end position="590"/>
    </location>
</feature>
<dbReference type="InterPro" id="IPR014015">
    <property type="entry name" value="Helicase_SF3_DNA-vir"/>
</dbReference>